<dbReference type="Proteomes" id="UP000789390">
    <property type="component" value="Unassembled WGS sequence"/>
</dbReference>
<dbReference type="GO" id="GO:0005634">
    <property type="term" value="C:nucleus"/>
    <property type="evidence" value="ECO:0007669"/>
    <property type="project" value="TreeGrafter"/>
</dbReference>
<dbReference type="GO" id="GO:0006325">
    <property type="term" value="P:chromatin organization"/>
    <property type="evidence" value="ECO:0007669"/>
    <property type="project" value="UniProtKB-KW"/>
</dbReference>
<gene>
    <name evidence="4" type="ORF">DGAL_LOCUS3389</name>
</gene>
<evidence type="ECO:0000313" key="4">
    <source>
        <dbReference type="EMBL" id="CAH0101088.1"/>
    </source>
</evidence>
<evidence type="ECO:0000256" key="2">
    <source>
        <dbReference type="SAM" id="MobiDB-lite"/>
    </source>
</evidence>
<evidence type="ECO:0000256" key="1">
    <source>
        <dbReference type="ARBA" id="ARBA00022853"/>
    </source>
</evidence>
<dbReference type="InterPro" id="IPR024610">
    <property type="entry name" value="ING_N_histone-binding"/>
</dbReference>
<dbReference type="GO" id="GO:0006355">
    <property type="term" value="P:regulation of DNA-templated transcription"/>
    <property type="evidence" value="ECO:0007669"/>
    <property type="project" value="TreeGrafter"/>
</dbReference>
<dbReference type="InterPro" id="IPR011011">
    <property type="entry name" value="Znf_FYVE_PHD"/>
</dbReference>
<name>A0A8J2RH50_9CRUS</name>
<dbReference type="InterPro" id="IPR013083">
    <property type="entry name" value="Znf_RING/FYVE/PHD"/>
</dbReference>
<feature type="region of interest" description="Disordered" evidence="2">
    <location>
        <begin position="283"/>
        <end position="322"/>
    </location>
</feature>
<dbReference type="PANTHER" id="PTHR10333">
    <property type="entry name" value="INHIBITOR OF GROWTH PROTEIN"/>
    <property type="match status" value="1"/>
</dbReference>
<dbReference type="CDD" id="cd16859">
    <property type="entry name" value="ING_ING4_5"/>
    <property type="match status" value="1"/>
</dbReference>
<keyword evidence="1" id="KW-0156">Chromatin regulator</keyword>
<comment type="caution">
    <text evidence="4">The sequence shown here is derived from an EMBL/GenBank/DDBJ whole genome shotgun (WGS) entry which is preliminary data.</text>
</comment>
<organism evidence="4 5">
    <name type="scientific">Daphnia galeata</name>
    <dbReference type="NCBI Taxonomy" id="27404"/>
    <lineage>
        <taxon>Eukaryota</taxon>
        <taxon>Metazoa</taxon>
        <taxon>Ecdysozoa</taxon>
        <taxon>Arthropoda</taxon>
        <taxon>Crustacea</taxon>
        <taxon>Branchiopoda</taxon>
        <taxon>Diplostraca</taxon>
        <taxon>Cladocera</taxon>
        <taxon>Anomopoda</taxon>
        <taxon>Daphniidae</taxon>
        <taxon>Daphnia</taxon>
    </lineage>
</organism>
<proteinExistence type="predicted"/>
<dbReference type="EMBL" id="CAKKLH010000051">
    <property type="protein sequence ID" value="CAH0101088.1"/>
    <property type="molecule type" value="Genomic_DNA"/>
</dbReference>
<reference evidence="4" key="1">
    <citation type="submission" date="2021-11" db="EMBL/GenBank/DDBJ databases">
        <authorList>
            <person name="Schell T."/>
        </authorList>
    </citation>
    <scope>NUCLEOTIDE SEQUENCE</scope>
    <source>
        <strain evidence="4">M5</strain>
    </source>
</reference>
<evidence type="ECO:0000259" key="3">
    <source>
        <dbReference type="SMART" id="SM01408"/>
    </source>
</evidence>
<dbReference type="OrthoDB" id="5411773at2759"/>
<dbReference type="PANTHER" id="PTHR10333:SF42">
    <property type="entry name" value="INHIBITOR OF GROWTH PROTEIN 5"/>
    <property type="match status" value="1"/>
</dbReference>
<dbReference type="InterPro" id="IPR028651">
    <property type="entry name" value="ING_fam"/>
</dbReference>
<accession>A0A8J2RH50</accession>
<dbReference type="Gene3D" id="6.10.140.1740">
    <property type="match status" value="1"/>
</dbReference>
<dbReference type="Pfam" id="PF12998">
    <property type="entry name" value="ING"/>
    <property type="match status" value="1"/>
</dbReference>
<feature type="compositionally biased region" description="Basic residues" evidence="2">
    <location>
        <begin position="285"/>
        <end position="315"/>
    </location>
</feature>
<evidence type="ECO:0000313" key="5">
    <source>
        <dbReference type="Proteomes" id="UP000789390"/>
    </source>
</evidence>
<protein>
    <recommendedName>
        <fullName evidence="3">Inhibitor of growth protein N-terminal histone-binding domain-containing protein</fullName>
    </recommendedName>
</protein>
<keyword evidence="5" id="KW-1185">Reference proteome</keyword>
<dbReference type="Gene3D" id="3.30.40.10">
    <property type="entry name" value="Zinc/RING finger domain, C3HC4 (zinc finger)"/>
    <property type="match status" value="1"/>
</dbReference>
<dbReference type="SMART" id="SM01408">
    <property type="entry name" value="ING"/>
    <property type="match status" value="1"/>
</dbReference>
<feature type="domain" description="Inhibitor of growth protein N-terminal histone-binding" evidence="3">
    <location>
        <begin position="6"/>
        <end position="107"/>
    </location>
</feature>
<sequence>MTSAVYLEHYLDSLESLPIELQRNFSLMRDLDNRAQSLMKEIDSHAEDYLKVVSQTSPEKRKEQMEKIQKLFNKAKEYGDDKVQLAIQTYELVDKHIRRLDSDLARFETEIKEKSSIATLSAEEDTPPAVKKDKKKSVEKVEKKKKGNKANISTASEAPVKVEEGPARKKSSKKNAVVATTPESSASFGLTTIGHSADVLDMPVDPNEPTYCLCHQVSYGEMIGCDNPDYLVLAVIFCQVLCLSADGEFNENVDLEDILGESKELLRPHDRWIEDYQQHSLWARPRSRRKKNKKSKSGHLHKRLQQNQHRRRMHTSRNDFHSADDKDFDRMADFVSNQRHRDEETSKKTMLDPQRIRIRIRLRQRGPVKRHAKQGKKKTKKVLMKLAQKLATQEAMAMVLKNFLRDDKKAKGFSSRHKAIMRKSAKGHRRIGQFALRRKGRRGMKARLKKRKN</sequence>
<dbReference type="AlphaFoldDB" id="A0A8J2RH50"/>
<feature type="region of interest" description="Disordered" evidence="2">
    <location>
        <begin position="118"/>
        <end position="178"/>
    </location>
</feature>
<dbReference type="SUPFAM" id="SSF57903">
    <property type="entry name" value="FYVE/PHD zinc finger"/>
    <property type="match status" value="1"/>
</dbReference>